<dbReference type="GO" id="GO:0016020">
    <property type="term" value="C:membrane"/>
    <property type="evidence" value="ECO:0007669"/>
    <property type="project" value="UniProtKB-SubCell"/>
</dbReference>
<dbReference type="CDD" id="cd00117">
    <property type="entry name" value="TFP"/>
    <property type="match status" value="1"/>
</dbReference>
<dbReference type="Pfam" id="PF01064">
    <property type="entry name" value="Activin_recp"/>
    <property type="match status" value="1"/>
</dbReference>
<keyword evidence="9" id="KW-1185">Reference proteome</keyword>
<keyword evidence="4" id="KW-1015">Disulfide bond</keyword>
<comment type="caution">
    <text evidence="8">The sequence shown here is derived from an EMBL/GenBank/DDBJ whole genome shotgun (WGS) entry which is preliminary data.</text>
</comment>
<dbReference type="SUPFAM" id="SSF57302">
    <property type="entry name" value="Snake toxin-like"/>
    <property type="match status" value="1"/>
</dbReference>
<name>A0A9X0D910_9CNID</name>
<feature type="signal peptide" evidence="6">
    <location>
        <begin position="1"/>
        <end position="20"/>
    </location>
</feature>
<dbReference type="InterPro" id="IPR000472">
    <property type="entry name" value="Activin_recp"/>
</dbReference>
<evidence type="ECO:0000256" key="6">
    <source>
        <dbReference type="SAM" id="SignalP"/>
    </source>
</evidence>
<evidence type="ECO:0000256" key="4">
    <source>
        <dbReference type="ARBA" id="ARBA00023157"/>
    </source>
</evidence>
<dbReference type="PANTHER" id="PTHR10036">
    <property type="entry name" value="CD59 GLYCOPROTEIN"/>
    <property type="match status" value="1"/>
</dbReference>
<dbReference type="InterPro" id="IPR045860">
    <property type="entry name" value="Snake_toxin-like_sf"/>
</dbReference>
<keyword evidence="5" id="KW-1133">Transmembrane helix</keyword>
<evidence type="ECO:0000256" key="1">
    <source>
        <dbReference type="ARBA" id="ARBA00004370"/>
    </source>
</evidence>
<feature type="chain" id="PRO_5040754096" description="Activin types I and II receptor domain-containing protein" evidence="6">
    <location>
        <begin position="21"/>
        <end position="135"/>
    </location>
</feature>
<gene>
    <name evidence="8" type="ORF">OS493_016101</name>
</gene>
<accession>A0A9X0D910</accession>
<dbReference type="OrthoDB" id="5986730at2759"/>
<evidence type="ECO:0000313" key="8">
    <source>
        <dbReference type="EMBL" id="KAJ7391812.1"/>
    </source>
</evidence>
<dbReference type="EMBL" id="MU825404">
    <property type="protein sequence ID" value="KAJ7391812.1"/>
    <property type="molecule type" value="Genomic_DNA"/>
</dbReference>
<feature type="transmembrane region" description="Helical" evidence="5">
    <location>
        <begin position="113"/>
        <end position="132"/>
    </location>
</feature>
<evidence type="ECO:0000256" key="3">
    <source>
        <dbReference type="ARBA" id="ARBA00023136"/>
    </source>
</evidence>
<dbReference type="Gene3D" id="2.10.60.10">
    <property type="entry name" value="CD59"/>
    <property type="match status" value="1"/>
</dbReference>
<keyword evidence="5" id="KW-0812">Transmembrane</keyword>
<dbReference type="AlphaFoldDB" id="A0A9X0D910"/>
<proteinExistence type="predicted"/>
<evidence type="ECO:0000259" key="7">
    <source>
        <dbReference type="Pfam" id="PF01064"/>
    </source>
</evidence>
<keyword evidence="2 6" id="KW-0732">Signal</keyword>
<dbReference type="PANTHER" id="PTHR10036:SF3">
    <property type="entry name" value="PROTEIN SLEEPLESS-RELATED"/>
    <property type="match status" value="1"/>
</dbReference>
<evidence type="ECO:0000256" key="2">
    <source>
        <dbReference type="ARBA" id="ARBA00022729"/>
    </source>
</evidence>
<dbReference type="Proteomes" id="UP001163046">
    <property type="component" value="Unassembled WGS sequence"/>
</dbReference>
<evidence type="ECO:0000313" key="9">
    <source>
        <dbReference type="Proteomes" id="UP001163046"/>
    </source>
</evidence>
<sequence length="135" mass="15039">MKNLVIAILVFSAFISEAYSLKCYKCESILGQEFTTEQCEEHQSEISCPDADNTCFKMNSKTNDGKEVVTRGCSTTMHCEGLVKFCNGTADDTKKSNTKECQATCCHKDFCNMGFTVSINMMLVMFAVLCSLKLF</sequence>
<keyword evidence="3 5" id="KW-0472">Membrane</keyword>
<feature type="domain" description="Activin types I and II receptor" evidence="7">
    <location>
        <begin position="22"/>
        <end position="113"/>
    </location>
</feature>
<evidence type="ECO:0000256" key="5">
    <source>
        <dbReference type="SAM" id="Phobius"/>
    </source>
</evidence>
<comment type="subcellular location">
    <subcellularLocation>
        <location evidence="1">Membrane</location>
    </subcellularLocation>
</comment>
<reference evidence="8" key="1">
    <citation type="submission" date="2023-01" db="EMBL/GenBank/DDBJ databases">
        <title>Genome assembly of the deep-sea coral Lophelia pertusa.</title>
        <authorList>
            <person name="Herrera S."/>
            <person name="Cordes E."/>
        </authorList>
    </citation>
    <scope>NUCLEOTIDE SEQUENCE</scope>
    <source>
        <strain evidence="8">USNM1676648</strain>
        <tissue evidence="8">Polyp</tissue>
    </source>
</reference>
<organism evidence="8 9">
    <name type="scientific">Desmophyllum pertusum</name>
    <dbReference type="NCBI Taxonomy" id="174260"/>
    <lineage>
        <taxon>Eukaryota</taxon>
        <taxon>Metazoa</taxon>
        <taxon>Cnidaria</taxon>
        <taxon>Anthozoa</taxon>
        <taxon>Hexacorallia</taxon>
        <taxon>Scleractinia</taxon>
        <taxon>Caryophylliina</taxon>
        <taxon>Caryophylliidae</taxon>
        <taxon>Desmophyllum</taxon>
    </lineage>
</organism>
<dbReference type="GO" id="GO:0004675">
    <property type="term" value="F:transmembrane receptor protein serine/threonine kinase activity"/>
    <property type="evidence" value="ECO:0007669"/>
    <property type="project" value="InterPro"/>
</dbReference>
<protein>
    <recommendedName>
        <fullName evidence="7">Activin types I and II receptor domain-containing protein</fullName>
    </recommendedName>
</protein>